<dbReference type="RefSeq" id="WP_153086625.1">
    <property type="nucleotide sequence ID" value="NZ_VZAM01000049.1"/>
</dbReference>
<comment type="caution">
    <text evidence="1">The sequence shown here is derived from an EMBL/GenBank/DDBJ whole genome shotgun (WGS) entry which is preliminary data.</text>
</comment>
<dbReference type="AlphaFoldDB" id="A0AAW9TI71"/>
<organism evidence="1 2">
    <name type="scientific">Segatella copri</name>
    <dbReference type="NCBI Taxonomy" id="165179"/>
    <lineage>
        <taxon>Bacteria</taxon>
        <taxon>Pseudomonadati</taxon>
        <taxon>Bacteroidota</taxon>
        <taxon>Bacteroidia</taxon>
        <taxon>Bacteroidales</taxon>
        <taxon>Prevotellaceae</taxon>
        <taxon>Segatella</taxon>
    </lineage>
</organism>
<dbReference type="EMBL" id="VZCR01000076">
    <property type="protein sequence ID" value="MQN32596.1"/>
    <property type="molecule type" value="Genomic_DNA"/>
</dbReference>
<evidence type="ECO:0000313" key="2">
    <source>
        <dbReference type="Proteomes" id="UP000420707"/>
    </source>
</evidence>
<gene>
    <name evidence="1" type="ORF">F7D90_11700</name>
</gene>
<evidence type="ECO:0000313" key="1">
    <source>
        <dbReference type="EMBL" id="MQN32596.1"/>
    </source>
</evidence>
<dbReference type="Proteomes" id="UP000420707">
    <property type="component" value="Unassembled WGS sequence"/>
</dbReference>
<name>A0AAW9TI71_9BACT</name>
<accession>A0AAW9TI71</accession>
<protein>
    <submittedName>
        <fullName evidence="1">Uncharacterized protein</fullName>
    </submittedName>
</protein>
<sequence length="82" mass="9582">METFLDKILKALKATANNEQQKTLAAYLISHNNMNVITKLQELYQYCLNIGEFKYAEGIKQEIIKRQVEITKELTESAFRKK</sequence>
<proteinExistence type="predicted"/>
<reference evidence="2" key="1">
    <citation type="submission" date="2019-09" db="EMBL/GenBank/DDBJ databases">
        <title>Distinct polysaccharide growth profiles of human intestinal Prevotella copri isolates.</title>
        <authorList>
            <person name="Fehlner-Peach H."/>
            <person name="Magnabosco C."/>
            <person name="Raghavan V."/>
            <person name="Scher J.U."/>
            <person name="Tett A."/>
            <person name="Cox L.M."/>
            <person name="Gottsegen C."/>
            <person name="Watters A."/>
            <person name="Wiltshire- Gordon J.D."/>
            <person name="Segata N."/>
            <person name="Bonneau R."/>
            <person name="Littman D.R."/>
        </authorList>
    </citation>
    <scope>NUCLEOTIDE SEQUENCE [LARGE SCALE GENOMIC DNA]</scope>
    <source>
        <strain evidence="2">iAP146</strain>
    </source>
</reference>